<evidence type="ECO:0000256" key="1">
    <source>
        <dbReference type="SAM" id="SignalP"/>
    </source>
</evidence>
<organism evidence="2 3">
    <name type="scientific">Pelomonas dachongensis</name>
    <dbReference type="NCBI Taxonomy" id="3299029"/>
    <lineage>
        <taxon>Bacteria</taxon>
        <taxon>Pseudomonadati</taxon>
        <taxon>Pseudomonadota</taxon>
        <taxon>Betaproteobacteria</taxon>
        <taxon>Burkholderiales</taxon>
        <taxon>Sphaerotilaceae</taxon>
        <taxon>Roseateles</taxon>
    </lineage>
</organism>
<comment type="caution">
    <text evidence="2">The sequence shown here is derived from an EMBL/GenBank/DDBJ whole genome shotgun (WGS) entry which is preliminary data.</text>
</comment>
<feature type="chain" id="PRO_5045970035" evidence="1">
    <location>
        <begin position="21"/>
        <end position="174"/>
    </location>
</feature>
<dbReference type="Proteomes" id="UP001606300">
    <property type="component" value="Unassembled WGS sequence"/>
</dbReference>
<keyword evidence="1" id="KW-0732">Signal</keyword>
<dbReference type="InterPro" id="IPR014469">
    <property type="entry name" value="DUF2271"/>
</dbReference>
<dbReference type="PIRSF" id="PIRSF014995">
    <property type="entry name" value="UCP014995"/>
    <property type="match status" value="1"/>
</dbReference>
<reference evidence="2 3" key="1">
    <citation type="submission" date="2024-09" db="EMBL/GenBank/DDBJ databases">
        <title>Novel species of the genus Pelomonas and Roseateles isolated from streams.</title>
        <authorList>
            <person name="Lu H."/>
        </authorList>
    </citation>
    <scope>NUCLEOTIDE SEQUENCE [LARGE SCALE GENOMIC DNA]</scope>
    <source>
        <strain evidence="2 3">DC23W</strain>
    </source>
</reference>
<name>A0ABW7EGC6_9BURK</name>
<proteinExistence type="predicted"/>
<dbReference type="RefSeq" id="WP_394468455.1">
    <property type="nucleotide sequence ID" value="NZ_JBIGHY010000001.1"/>
</dbReference>
<dbReference type="EMBL" id="JBIGHY010000001">
    <property type="protein sequence ID" value="MFG6412345.1"/>
    <property type="molecule type" value="Genomic_DNA"/>
</dbReference>
<sequence>MQLRYSFALAAATVALPGHAAELALKLDIPRLAVAEYHKPYVAIWVEKSDQTFATNLAVWYDLKMKNNEGTKWLKDMRAWWRKSGRDLTMPVDGLSSATRAPGEHTITFNTAKGPLANLPAGDYQLVIEAAREVGGREVVKVPFQWPAKAGAAATAVTAKGEHELGAVSLTVKP</sequence>
<keyword evidence="3" id="KW-1185">Reference proteome</keyword>
<dbReference type="Pfam" id="PF10029">
    <property type="entry name" value="DUF2271"/>
    <property type="match status" value="1"/>
</dbReference>
<gene>
    <name evidence="2" type="ORF">ACG02S_00385</name>
</gene>
<evidence type="ECO:0000313" key="3">
    <source>
        <dbReference type="Proteomes" id="UP001606300"/>
    </source>
</evidence>
<feature type="signal peptide" evidence="1">
    <location>
        <begin position="1"/>
        <end position="20"/>
    </location>
</feature>
<protein>
    <submittedName>
        <fullName evidence="2">DUF2271 domain-containing protein</fullName>
    </submittedName>
</protein>
<accession>A0ABW7EGC6</accession>
<evidence type="ECO:0000313" key="2">
    <source>
        <dbReference type="EMBL" id="MFG6412345.1"/>
    </source>
</evidence>